<feature type="transmembrane region" description="Helical" evidence="1">
    <location>
        <begin position="94"/>
        <end position="118"/>
    </location>
</feature>
<feature type="transmembrane region" description="Helical" evidence="1">
    <location>
        <begin position="164"/>
        <end position="190"/>
    </location>
</feature>
<keyword evidence="1" id="KW-1133">Transmembrane helix</keyword>
<feature type="transmembrane region" description="Helical" evidence="1">
    <location>
        <begin position="412"/>
        <end position="439"/>
    </location>
</feature>
<feature type="transmembrane region" description="Helical" evidence="1">
    <location>
        <begin position="274"/>
        <end position="306"/>
    </location>
</feature>
<evidence type="ECO:0000313" key="2">
    <source>
        <dbReference type="EMBL" id="CAB4904729.1"/>
    </source>
</evidence>
<reference evidence="2" key="1">
    <citation type="submission" date="2020-05" db="EMBL/GenBank/DDBJ databases">
        <authorList>
            <person name="Chiriac C."/>
            <person name="Salcher M."/>
            <person name="Ghai R."/>
            <person name="Kavagutti S V."/>
        </authorList>
    </citation>
    <scope>NUCLEOTIDE SEQUENCE</scope>
</reference>
<feature type="transmembrane region" description="Helical" evidence="1">
    <location>
        <begin position="386"/>
        <end position="405"/>
    </location>
</feature>
<dbReference type="AlphaFoldDB" id="A0A6J7GMW3"/>
<feature type="transmembrane region" description="Helical" evidence="1">
    <location>
        <begin position="6"/>
        <end position="24"/>
    </location>
</feature>
<organism evidence="2">
    <name type="scientific">freshwater metagenome</name>
    <dbReference type="NCBI Taxonomy" id="449393"/>
    <lineage>
        <taxon>unclassified sequences</taxon>
        <taxon>metagenomes</taxon>
        <taxon>ecological metagenomes</taxon>
    </lineage>
</organism>
<name>A0A6J7GMW3_9ZZZZ</name>
<feature type="transmembrane region" description="Helical" evidence="1">
    <location>
        <begin position="202"/>
        <end position="219"/>
    </location>
</feature>
<keyword evidence="1" id="KW-0472">Membrane</keyword>
<dbReference type="EMBL" id="CAFBMK010000031">
    <property type="protein sequence ID" value="CAB4904729.1"/>
    <property type="molecule type" value="Genomic_DNA"/>
</dbReference>
<feature type="transmembrane region" description="Helical" evidence="1">
    <location>
        <begin position="445"/>
        <end position="464"/>
    </location>
</feature>
<feature type="transmembrane region" description="Helical" evidence="1">
    <location>
        <begin position="515"/>
        <end position="535"/>
    </location>
</feature>
<sequence length="656" mass="66439">MWVLQGVLGLVVVALLAAAAWRLASRLRTDDPVLRVLAAVVWWWLSVQLSGLATLLPLGVGPGPVGAAAAVALAGAVLRTVPRGTPATAPDGPARVLLGTVGTGVVALCAVSLSAPVIGFDGLLYHLAVPAAWIGDGHLASLPGVVEGLPVEAYPVGTELTLGWLMTVVGSTAVALLVTPVALGVVALAVWTGVRRLGGTPGAGWGAVASTALALPFLAQASQVSTDLAGAAIMACGATVVLHAGRDAAVLRPGGSGPHCDASVRAARGSDADVVALLTGLVGLLLALGVKTTAACGGLLFLLLAWPARRELLARLRAVPWWGVAVVVAGACGGLWLTRNLLLHGHPAWPLLSSPSGDPVPEILRPTVSRFVDHPGDVLRVGGTTYLDLAWVILPLFVLGLVGIVRGGLVRLVAVCGVLGALAWFVAPGTGTTSAAALAAGATRYLMPCWVLLAIAGWATLSRLAAGRPAWAPRALAVAAGLVALAQLVVAWRYAADLPEEELVDLDRLPIEHGLTAALIAVVVLAVLVVAGSRAGRVLAPVFRPRVGTGLVVVAAVLVLVATPGLWDRHATTLETGRPPEPDDVVLALGATPAWALGTHGAPGSRLVADCEALRGGLAAGRVVTIGPGRPQDARCDLPGEPTEVDGFLVWTPPGS</sequence>
<feature type="transmembrane region" description="Helical" evidence="1">
    <location>
        <begin position="64"/>
        <end position="82"/>
    </location>
</feature>
<feature type="transmembrane region" description="Helical" evidence="1">
    <location>
        <begin position="318"/>
        <end position="337"/>
    </location>
</feature>
<protein>
    <submittedName>
        <fullName evidence="2">Unannotated protein</fullName>
    </submittedName>
</protein>
<gene>
    <name evidence="2" type="ORF">UFOPK3564_00802</name>
</gene>
<feature type="transmembrane region" description="Helical" evidence="1">
    <location>
        <begin position="547"/>
        <end position="567"/>
    </location>
</feature>
<keyword evidence="1" id="KW-0812">Transmembrane</keyword>
<evidence type="ECO:0000256" key="1">
    <source>
        <dbReference type="SAM" id="Phobius"/>
    </source>
</evidence>
<accession>A0A6J7GMW3</accession>
<proteinExistence type="predicted"/>
<feature type="transmembrane region" description="Helical" evidence="1">
    <location>
        <begin position="476"/>
        <end position="495"/>
    </location>
</feature>